<feature type="domain" description="N-(5'phosphoribosyl) anthranilate isomerase (PRAI)" evidence="10">
    <location>
        <begin position="2"/>
        <end position="195"/>
    </location>
</feature>
<evidence type="ECO:0000256" key="5">
    <source>
        <dbReference type="ARBA" id="ARBA00022605"/>
    </source>
</evidence>
<dbReference type="InterPro" id="IPR001240">
    <property type="entry name" value="PRAI_dom"/>
</dbReference>
<evidence type="ECO:0000256" key="1">
    <source>
        <dbReference type="ARBA" id="ARBA00001164"/>
    </source>
</evidence>
<dbReference type="AlphaFoldDB" id="A0A4Q7UZ56"/>
<dbReference type="InterPro" id="IPR011060">
    <property type="entry name" value="RibuloseP-bd_barrel"/>
</dbReference>
<organism evidence="11 12">
    <name type="scientific">Pseudonocardia sediminis</name>
    <dbReference type="NCBI Taxonomy" id="1397368"/>
    <lineage>
        <taxon>Bacteria</taxon>
        <taxon>Bacillati</taxon>
        <taxon>Actinomycetota</taxon>
        <taxon>Actinomycetes</taxon>
        <taxon>Pseudonocardiales</taxon>
        <taxon>Pseudonocardiaceae</taxon>
        <taxon>Pseudonocardia</taxon>
    </lineage>
</organism>
<dbReference type="PANTHER" id="PTHR42894">
    <property type="entry name" value="N-(5'-PHOSPHORIBOSYL)ANTHRANILATE ISOMERASE"/>
    <property type="match status" value="1"/>
</dbReference>
<keyword evidence="6 9" id="KW-0822">Tryptophan biosynthesis</keyword>
<dbReference type="EMBL" id="SHKL01000001">
    <property type="protein sequence ID" value="RZT87402.1"/>
    <property type="molecule type" value="Genomic_DNA"/>
</dbReference>
<comment type="pathway">
    <text evidence="2 9">Amino-acid biosynthesis; L-tryptophan biosynthesis; L-tryptophan from chorismate: step 3/5.</text>
</comment>
<dbReference type="InterPro" id="IPR013785">
    <property type="entry name" value="Aldolase_TIM"/>
</dbReference>
<dbReference type="CDD" id="cd00405">
    <property type="entry name" value="PRAI"/>
    <property type="match status" value="1"/>
</dbReference>
<accession>A0A4Q7UZ56</accession>
<dbReference type="GO" id="GO:0000162">
    <property type="term" value="P:L-tryptophan biosynthetic process"/>
    <property type="evidence" value="ECO:0007669"/>
    <property type="project" value="UniProtKB-UniRule"/>
</dbReference>
<keyword evidence="12" id="KW-1185">Reference proteome</keyword>
<dbReference type="Pfam" id="PF00697">
    <property type="entry name" value="PRAI"/>
    <property type="match status" value="1"/>
</dbReference>
<evidence type="ECO:0000259" key="10">
    <source>
        <dbReference type="Pfam" id="PF00697"/>
    </source>
</evidence>
<protein>
    <recommendedName>
        <fullName evidence="4 9">N-(5'-phosphoribosyl)anthranilate isomerase</fullName>
        <shortName evidence="9">PRAI</shortName>
        <ecNumber evidence="3 9">5.3.1.24</ecNumber>
    </recommendedName>
</protein>
<dbReference type="HAMAP" id="MF_00135">
    <property type="entry name" value="PRAI"/>
    <property type="match status" value="1"/>
</dbReference>
<dbReference type="InterPro" id="IPR044643">
    <property type="entry name" value="TrpF_fam"/>
</dbReference>
<evidence type="ECO:0000256" key="4">
    <source>
        <dbReference type="ARBA" id="ARBA00022272"/>
    </source>
</evidence>
<comment type="caution">
    <text evidence="11">The sequence shown here is derived from an EMBL/GenBank/DDBJ whole genome shotgun (WGS) entry which is preliminary data.</text>
</comment>
<keyword evidence="8 9" id="KW-0413">Isomerase</keyword>
<evidence type="ECO:0000313" key="12">
    <source>
        <dbReference type="Proteomes" id="UP000291591"/>
    </source>
</evidence>
<dbReference type="PANTHER" id="PTHR42894:SF1">
    <property type="entry name" value="N-(5'-PHOSPHORIBOSYL)ANTHRANILATE ISOMERASE"/>
    <property type="match status" value="1"/>
</dbReference>
<dbReference type="UniPathway" id="UPA00035">
    <property type="reaction ID" value="UER00042"/>
</dbReference>
<evidence type="ECO:0000256" key="9">
    <source>
        <dbReference type="HAMAP-Rule" id="MF_00135"/>
    </source>
</evidence>
<evidence type="ECO:0000256" key="2">
    <source>
        <dbReference type="ARBA" id="ARBA00004664"/>
    </source>
</evidence>
<sequence>MVKVCGLSSFDDIEVAADAGVDAIGLVVSPSSSRHLDPARARSLAAHVPDSMTSVLVTRDYSAAEATALAREVGTDVLQLHEGTERPDFAAVVASGVRLWRATSLAFEPDLRIGAFGEEVLLLDSPLAGSGETWDLGSLPPEQRPSGPWLLAGGLDPDNVAASIRAVRPWGVDVSSGVESSPGVKDHREIIRFVAAARGATE</sequence>
<name>A0A4Q7UZ56_PSEST</name>
<evidence type="ECO:0000256" key="7">
    <source>
        <dbReference type="ARBA" id="ARBA00023141"/>
    </source>
</evidence>
<evidence type="ECO:0000313" key="11">
    <source>
        <dbReference type="EMBL" id="RZT87402.1"/>
    </source>
</evidence>
<comment type="similarity">
    <text evidence="9">Belongs to the TrpF family.</text>
</comment>
<reference evidence="11 12" key="1">
    <citation type="submission" date="2019-02" db="EMBL/GenBank/DDBJ databases">
        <title>Sequencing the genomes of 1000 actinobacteria strains.</title>
        <authorList>
            <person name="Klenk H.-P."/>
        </authorList>
    </citation>
    <scope>NUCLEOTIDE SEQUENCE [LARGE SCALE GENOMIC DNA]</scope>
    <source>
        <strain evidence="11 12">DSM 45779</strain>
    </source>
</reference>
<evidence type="ECO:0000256" key="8">
    <source>
        <dbReference type="ARBA" id="ARBA00023235"/>
    </source>
</evidence>
<gene>
    <name evidence="9" type="primary">trpF</name>
    <name evidence="11" type="ORF">EV383_4323</name>
</gene>
<dbReference type="EC" id="5.3.1.24" evidence="3 9"/>
<comment type="catalytic activity">
    <reaction evidence="1 9">
        <text>N-(5-phospho-beta-D-ribosyl)anthranilate = 1-(2-carboxyphenylamino)-1-deoxy-D-ribulose 5-phosphate</text>
        <dbReference type="Rhea" id="RHEA:21540"/>
        <dbReference type="ChEBI" id="CHEBI:18277"/>
        <dbReference type="ChEBI" id="CHEBI:58613"/>
        <dbReference type="EC" id="5.3.1.24"/>
    </reaction>
</comment>
<proteinExistence type="inferred from homology"/>
<dbReference type="Gene3D" id="3.20.20.70">
    <property type="entry name" value="Aldolase class I"/>
    <property type="match status" value="1"/>
</dbReference>
<keyword evidence="5 9" id="KW-0028">Amino-acid biosynthesis</keyword>
<keyword evidence="7 9" id="KW-0057">Aromatic amino acid biosynthesis</keyword>
<evidence type="ECO:0000256" key="6">
    <source>
        <dbReference type="ARBA" id="ARBA00022822"/>
    </source>
</evidence>
<evidence type="ECO:0000256" key="3">
    <source>
        <dbReference type="ARBA" id="ARBA00012572"/>
    </source>
</evidence>
<dbReference type="SUPFAM" id="SSF51366">
    <property type="entry name" value="Ribulose-phoshate binding barrel"/>
    <property type="match status" value="1"/>
</dbReference>
<dbReference type="Proteomes" id="UP000291591">
    <property type="component" value="Unassembled WGS sequence"/>
</dbReference>
<dbReference type="GO" id="GO:0004640">
    <property type="term" value="F:phosphoribosylanthranilate isomerase activity"/>
    <property type="evidence" value="ECO:0007669"/>
    <property type="project" value="UniProtKB-UniRule"/>
</dbReference>